<reference evidence="3 4" key="1">
    <citation type="submission" date="2016-11" db="EMBL/GenBank/DDBJ databases">
        <authorList>
            <person name="Jaros S."/>
            <person name="Januszkiewicz K."/>
            <person name="Wedrychowicz H."/>
        </authorList>
    </citation>
    <scope>NUCLEOTIDE SEQUENCE [LARGE SCALE GENOMIC DNA]</scope>
    <source>
        <strain evidence="3 4">DSM 43832</strain>
    </source>
</reference>
<keyword evidence="2" id="KW-0812">Transmembrane</keyword>
<name>A0A1M6WCG4_PSETH</name>
<accession>A0A1M6WCG4</accession>
<evidence type="ECO:0000313" key="3">
    <source>
        <dbReference type="EMBL" id="SHK91432.1"/>
    </source>
</evidence>
<keyword evidence="4" id="KW-1185">Reference proteome</keyword>
<gene>
    <name evidence="3" type="ORF">SAMN05443637_11494</name>
</gene>
<proteinExistence type="predicted"/>
<feature type="region of interest" description="Disordered" evidence="1">
    <location>
        <begin position="1"/>
        <end position="27"/>
    </location>
</feature>
<protein>
    <submittedName>
        <fullName evidence="3">Uncharacterized protein</fullName>
    </submittedName>
</protein>
<keyword evidence="2" id="KW-0472">Membrane</keyword>
<evidence type="ECO:0000313" key="4">
    <source>
        <dbReference type="Proteomes" id="UP000184363"/>
    </source>
</evidence>
<evidence type="ECO:0000256" key="2">
    <source>
        <dbReference type="SAM" id="Phobius"/>
    </source>
</evidence>
<dbReference type="OrthoDB" id="3634064at2"/>
<dbReference type="AlphaFoldDB" id="A0A1M6WCG4"/>
<sequence>MRGRAPDTIDPVDAVQKHEGIGATPRGIGGQVDLKKLLTLIVVALALFFVFTRPQTAGNLVTDGLGLLRDGAEQIVTFITSVV</sequence>
<feature type="transmembrane region" description="Helical" evidence="2">
    <location>
        <begin position="34"/>
        <end position="51"/>
    </location>
</feature>
<dbReference type="RefSeq" id="WP_143172232.1">
    <property type="nucleotide sequence ID" value="NZ_CALGVN010000014.1"/>
</dbReference>
<dbReference type="Proteomes" id="UP000184363">
    <property type="component" value="Unassembled WGS sequence"/>
</dbReference>
<keyword evidence="2" id="KW-1133">Transmembrane helix</keyword>
<organism evidence="3 4">
    <name type="scientific">Pseudonocardia thermophila</name>
    <dbReference type="NCBI Taxonomy" id="1848"/>
    <lineage>
        <taxon>Bacteria</taxon>
        <taxon>Bacillati</taxon>
        <taxon>Actinomycetota</taxon>
        <taxon>Actinomycetes</taxon>
        <taxon>Pseudonocardiales</taxon>
        <taxon>Pseudonocardiaceae</taxon>
        <taxon>Pseudonocardia</taxon>
    </lineage>
</organism>
<evidence type="ECO:0000256" key="1">
    <source>
        <dbReference type="SAM" id="MobiDB-lite"/>
    </source>
</evidence>
<dbReference type="STRING" id="1848.SAMN05443637_11494"/>
<dbReference type="EMBL" id="FRAP01000014">
    <property type="protein sequence ID" value="SHK91432.1"/>
    <property type="molecule type" value="Genomic_DNA"/>
</dbReference>